<proteinExistence type="predicted"/>
<comment type="caution">
    <text evidence="1">The sequence shown here is derived from an EMBL/GenBank/DDBJ whole genome shotgun (WGS) entry which is preliminary data.</text>
</comment>
<sequence length="125" mass="14406">MNIMPRPGWVAISIPEEMINEIKRLIEQNPHLGYKSTSDYVAEALRRLFSKHSQLVSRFLPVKIQEDHVMIRDSLVGRDVTVRFLDGGVAHCDDCDKAECVHINYALTLPDVTTFLKRKGWKRKT</sequence>
<organism evidence="1">
    <name type="scientific">marine sediment metagenome</name>
    <dbReference type="NCBI Taxonomy" id="412755"/>
    <lineage>
        <taxon>unclassified sequences</taxon>
        <taxon>metagenomes</taxon>
        <taxon>ecological metagenomes</taxon>
    </lineage>
</organism>
<evidence type="ECO:0008006" key="2">
    <source>
        <dbReference type="Google" id="ProtNLM"/>
    </source>
</evidence>
<protein>
    <recommendedName>
        <fullName evidence="2">Ribbon-helix-helix protein CopG domain-containing protein</fullName>
    </recommendedName>
</protein>
<reference evidence="1" key="1">
    <citation type="journal article" date="2014" name="Front. Microbiol.">
        <title>High frequency of phylogenetically diverse reductive dehalogenase-homologous genes in deep subseafloor sedimentary metagenomes.</title>
        <authorList>
            <person name="Kawai M."/>
            <person name="Futagami T."/>
            <person name="Toyoda A."/>
            <person name="Takaki Y."/>
            <person name="Nishi S."/>
            <person name="Hori S."/>
            <person name="Arai W."/>
            <person name="Tsubouchi T."/>
            <person name="Morono Y."/>
            <person name="Uchiyama I."/>
            <person name="Ito T."/>
            <person name="Fujiyama A."/>
            <person name="Inagaki F."/>
            <person name="Takami H."/>
        </authorList>
    </citation>
    <scope>NUCLEOTIDE SEQUENCE</scope>
    <source>
        <strain evidence="1">Expedition CK06-06</strain>
    </source>
</reference>
<dbReference type="EMBL" id="BARS01004633">
    <property type="protein sequence ID" value="GAF81241.1"/>
    <property type="molecule type" value="Genomic_DNA"/>
</dbReference>
<name>X0T1K7_9ZZZZ</name>
<evidence type="ECO:0000313" key="1">
    <source>
        <dbReference type="EMBL" id="GAF81241.1"/>
    </source>
</evidence>
<gene>
    <name evidence="1" type="ORF">S01H1_09062</name>
</gene>
<dbReference type="AlphaFoldDB" id="X0T1K7"/>
<dbReference type="CDD" id="cd22231">
    <property type="entry name" value="RHH_NikR_HicB-like"/>
    <property type="match status" value="1"/>
</dbReference>
<accession>X0T1K7</accession>